<sequence>MADQSSTDENPPSSGMQMSLEEKLKIIRSVREECIQKDKLLNLLNHQPLRAFLQNAHYSDEINSRASEYWPLVMDIARRNKLPRIISEQDELSTAQILYPCMQCADIFFLKADICQLGMDQRKVNVLAREYCDDIKRKNKPIILSHRIVLLQYLFCKDRRKCPKSLTKTNYFEMLEELDISDNQIRVLPKSFRLWSKLRVFRADETPLEVPLREVIKLGAQVMLIWLQI</sequence>
<dbReference type="InterPro" id="IPR050489">
    <property type="entry name" value="Tyr-tRNA_synthase"/>
</dbReference>
<keyword evidence="5 9" id="KW-0648">Protein biosynthesis</keyword>
<evidence type="ECO:0000313" key="10">
    <source>
        <dbReference type="EMBL" id="TYI87071.1"/>
    </source>
</evidence>
<dbReference type="Gene3D" id="3.40.50.620">
    <property type="entry name" value="HUPs"/>
    <property type="match status" value="2"/>
</dbReference>
<dbReference type="GO" id="GO:0005737">
    <property type="term" value="C:cytoplasm"/>
    <property type="evidence" value="ECO:0007669"/>
    <property type="project" value="TreeGrafter"/>
</dbReference>
<dbReference type="EMBL" id="CM017652">
    <property type="protein sequence ID" value="TYI87071.1"/>
    <property type="molecule type" value="Genomic_DNA"/>
</dbReference>
<name>A0A5D2VCI1_GOSMU</name>
<evidence type="ECO:0000256" key="2">
    <source>
        <dbReference type="ARBA" id="ARBA00022598"/>
    </source>
</evidence>
<dbReference type="GO" id="GO:0005524">
    <property type="term" value="F:ATP binding"/>
    <property type="evidence" value="ECO:0007669"/>
    <property type="project" value="UniProtKB-KW"/>
</dbReference>
<comment type="similarity">
    <text evidence="9">Belongs to the class-I aminoacyl-tRNA synthetase family.</text>
</comment>
<dbReference type="GO" id="GO:0004831">
    <property type="term" value="F:tyrosine-tRNA ligase activity"/>
    <property type="evidence" value="ECO:0007669"/>
    <property type="project" value="UniProtKB-EC"/>
</dbReference>
<evidence type="ECO:0000256" key="3">
    <source>
        <dbReference type="ARBA" id="ARBA00022741"/>
    </source>
</evidence>
<keyword evidence="2 9" id="KW-0436">Ligase</keyword>
<evidence type="ECO:0000256" key="6">
    <source>
        <dbReference type="ARBA" id="ARBA00023146"/>
    </source>
</evidence>
<dbReference type="SUPFAM" id="SSF52374">
    <property type="entry name" value="Nucleotidylyl transferase"/>
    <property type="match status" value="1"/>
</dbReference>
<dbReference type="InterPro" id="IPR001611">
    <property type="entry name" value="Leu-rich_rpt"/>
</dbReference>
<dbReference type="Pfam" id="PF00579">
    <property type="entry name" value="tRNA-synt_1b"/>
    <property type="match status" value="1"/>
</dbReference>
<dbReference type="EC" id="6.1.1.1" evidence="1"/>
<organism evidence="10 11">
    <name type="scientific">Gossypium mustelinum</name>
    <name type="common">Cotton</name>
    <name type="synonym">Gossypium caicoense</name>
    <dbReference type="NCBI Taxonomy" id="34275"/>
    <lineage>
        <taxon>Eukaryota</taxon>
        <taxon>Viridiplantae</taxon>
        <taxon>Streptophyta</taxon>
        <taxon>Embryophyta</taxon>
        <taxon>Tracheophyta</taxon>
        <taxon>Spermatophyta</taxon>
        <taxon>Magnoliopsida</taxon>
        <taxon>eudicotyledons</taxon>
        <taxon>Gunneridae</taxon>
        <taxon>Pentapetalae</taxon>
        <taxon>rosids</taxon>
        <taxon>malvids</taxon>
        <taxon>Malvales</taxon>
        <taxon>Malvaceae</taxon>
        <taxon>Malvoideae</taxon>
        <taxon>Gossypium</taxon>
    </lineage>
</organism>
<dbReference type="PANTHER" id="PTHR46264:SF4">
    <property type="entry name" value="TYROSINE--TRNA LIGASE, CYTOPLASMIC"/>
    <property type="match status" value="1"/>
</dbReference>
<evidence type="ECO:0000256" key="9">
    <source>
        <dbReference type="RuleBase" id="RU363036"/>
    </source>
</evidence>
<gene>
    <name evidence="10" type="ORF">E1A91_D04G110800v1</name>
</gene>
<evidence type="ECO:0000256" key="8">
    <source>
        <dbReference type="ARBA" id="ARBA00048248"/>
    </source>
</evidence>
<dbReference type="PROSITE" id="PS51450">
    <property type="entry name" value="LRR"/>
    <property type="match status" value="1"/>
</dbReference>
<reference evidence="10 11" key="1">
    <citation type="submission" date="2019-07" db="EMBL/GenBank/DDBJ databases">
        <title>WGS assembly of Gossypium mustelinum.</title>
        <authorList>
            <person name="Chen Z.J."/>
            <person name="Sreedasyam A."/>
            <person name="Ando A."/>
            <person name="Song Q."/>
            <person name="De L."/>
            <person name="Hulse-Kemp A."/>
            <person name="Ding M."/>
            <person name="Ye W."/>
            <person name="Kirkbride R."/>
            <person name="Jenkins J."/>
            <person name="Plott C."/>
            <person name="Lovell J."/>
            <person name="Lin Y.-M."/>
            <person name="Vaughn R."/>
            <person name="Liu B."/>
            <person name="Li W."/>
            <person name="Simpson S."/>
            <person name="Scheffler B."/>
            <person name="Saski C."/>
            <person name="Grover C."/>
            <person name="Hu G."/>
            <person name="Conover J."/>
            <person name="Carlson J."/>
            <person name="Shu S."/>
            <person name="Boston L."/>
            <person name="Williams M."/>
            <person name="Peterson D."/>
            <person name="Mcgee K."/>
            <person name="Jones D."/>
            <person name="Wendel J."/>
            <person name="Stelly D."/>
            <person name="Grimwood J."/>
            <person name="Schmutz J."/>
        </authorList>
    </citation>
    <scope>NUCLEOTIDE SEQUENCE [LARGE SCALE GENOMIC DNA]</scope>
    <source>
        <strain evidence="10">1408120.09</strain>
    </source>
</reference>
<dbReference type="PANTHER" id="PTHR46264">
    <property type="entry name" value="TYROSINE-TRNA LIGASE"/>
    <property type="match status" value="1"/>
</dbReference>
<proteinExistence type="inferred from homology"/>
<dbReference type="AlphaFoldDB" id="A0A5D2VCI1"/>
<keyword evidence="3 9" id="KW-0547">Nucleotide-binding</keyword>
<dbReference type="Proteomes" id="UP000323597">
    <property type="component" value="Chromosome D04"/>
</dbReference>
<keyword evidence="11" id="KW-1185">Reference proteome</keyword>
<protein>
    <recommendedName>
        <fullName evidence="1">tyrosine--tRNA ligase</fullName>
        <ecNumber evidence="1">6.1.1.1</ecNumber>
    </recommendedName>
    <alternativeName>
        <fullName evidence="7">Tyrosyl-tRNA synthetase</fullName>
    </alternativeName>
</protein>
<accession>A0A5D2VCI1</accession>
<evidence type="ECO:0000256" key="7">
    <source>
        <dbReference type="ARBA" id="ARBA00033323"/>
    </source>
</evidence>
<dbReference type="InterPro" id="IPR002305">
    <property type="entry name" value="aa-tRNA-synth_Ic"/>
</dbReference>
<evidence type="ECO:0000313" key="11">
    <source>
        <dbReference type="Proteomes" id="UP000323597"/>
    </source>
</evidence>
<comment type="catalytic activity">
    <reaction evidence="8">
        <text>tRNA(Tyr) + L-tyrosine + ATP = L-tyrosyl-tRNA(Tyr) + AMP + diphosphate + H(+)</text>
        <dbReference type="Rhea" id="RHEA:10220"/>
        <dbReference type="Rhea" id="RHEA-COMP:9706"/>
        <dbReference type="Rhea" id="RHEA-COMP:9707"/>
        <dbReference type="ChEBI" id="CHEBI:15378"/>
        <dbReference type="ChEBI" id="CHEBI:30616"/>
        <dbReference type="ChEBI" id="CHEBI:33019"/>
        <dbReference type="ChEBI" id="CHEBI:58315"/>
        <dbReference type="ChEBI" id="CHEBI:78442"/>
        <dbReference type="ChEBI" id="CHEBI:78536"/>
        <dbReference type="ChEBI" id="CHEBI:456215"/>
        <dbReference type="EC" id="6.1.1.1"/>
    </reaction>
</comment>
<evidence type="ECO:0000256" key="1">
    <source>
        <dbReference type="ARBA" id="ARBA00013160"/>
    </source>
</evidence>
<evidence type="ECO:0000256" key="5">
    <source>
        <dbReference type="ARBA" id="ARBA00022917"/>
    </source>
</evidence>
<dbReference type="GO" id="GO:0006437">
    <property type="term" value="P:tyrosyl-tRNA aminoacylation"/>
    <property type="evidence" value="ECO:0007669"/>
    <property type="project" value="TreeGrafter"/>
</dbReference>
<keyword evidence="4 9" id="KW-0067">ATP-binding</keyword>
<dbReference type="InterPro" id="IPR014729">
    <property type="entry name" value="Rossmann-like_a/b/a_fold"/>
</dbReference>
<keyword evidence="6 9" id="KW-0030">Aminoacyl-tRNA synthetase</keyword>
<evidence type="ECO:0000256" key="4">
    <source>
        <dbReference type="ARBA" id="ARBA00022840"/>
    </source>
</evidence>